<dbReference type="GO" id="GO:0030497">
    <property type="term" value="P:fatty acid elongation"/>
    <property type="evidence" value="ECO:0007669"/>
    <property type="project" value="TreeGrafter"/>
</dbReference>
<dbReference type="PROSITE" id="PS00061">
    <property type="entry name" value="ADH_SHORT"/>
    <property type="match status" value="1"/>
</dbReference>
<dbReference type="Pfam" id="PF13561">
    <property type="entry name" value="adh_short_C2"/>
    <property type="match status" value="1"/>
</dbReference>
<dbReference type="AlphaFoldDB" id="X1TLS6"/>
<dbReference type="InterPro" id="IPR036291">
    <property type="entry name" value="NAD(P)-bd_dom_sf"/>
</dbReference>
<comment type="similarity">
    <text evidence="1">Belongs to the short-chain dehydrogenases/reductases (SDR) family.</text>
</comment>
<dbReference type="PANTHER" id="PTHR42760">
    <property type="entry name" value="SHORT-CHAIN DEHYDROGENASES/REDUCTASES FAMILY MEMBER"/>
    <property type="match status" value="1"/>
</dbReference>
<gene>
    <name evidence="2" type="ORF">S12H4_41393</name>
</gene>
<evidence type="ECO:0008006" key="3">
    <source>
        <dbReference type="Google" id="ProtNLM"/>
    </source>
</evidence>
<proteinExistence type="inferred from homology"/>
<dbReference type="Gene3D" id="3.40.50.720">
    <property type="entry name" value="NAD(P)-binding Rossmann-like Domain"/>
    <property type="match status" value="1"/>
</dbReference>
<evidence type="ECO:0000256" key="1">
    <source>
        <dbReference type="ARBA" id="ARBA00006484"/>
    </source>
</evidence>
<comment type="caution">
    <text evidence="2">The sequence shown here is derived from an EMBL/GenBank/DDBJ whole genome shotgun (WGS) entry which is preliminary data.</text>
</comment>
<organism evidence="2">
    <name type="scientific">marine sediment metagenome</name>
    <dbReference type="NCBI Taxonomy" id="412755"/>
    <lineage>
        <taxon>unclassified sequences</taxon>
        <taxon>metagenomes</taxon>
        <taxon>ecological metagenomes</taxon>
    </lineage>
</organism>
<dbReference type="SUPFAM" id="SSF51735">
    <property type="entry name" value="NAD(P)-binding Rossmann-fold domains"/>
    <property type="match status" value="1"/>
</dbReference>
<feature type="non-terminal residue" evidence="2">
    <location>
        <position position="1"/>
    </location>
</feature>
<dbReference type="InterPro" id="IPR020904">
    <property type="entry name" value="Sc_DH/Rdtase_CS"/>
</dbReference>
<protein>
    <recommendedName>
        <fullName evidence="3">SDR family oxidoreductase</fullName>
    </recommendedName>
</protein>
<name>X1TLS6_9ZZZZ</name>
<dbReference type="InterPro" id="IPR002347">
    <property type="entry name" value="SDR_fam"/>
</dbReference>
<dbReference type="EMBL" id="BARW01025222">
    <property type="protein sequence ID" value="GAJ06229.1"/>
    <property type="molecule type" value="Genomic_DNA"/>
</dbReference>
<reference evidence="2" key="1">
    <citation type="journal article" date="2014" name="Front. Microbiol.">
        <title>High frequency of phylogenetically diverse reductive dehalogenase-homologous genes in deep subseafloor sedimentary metagenomes.</title>
        <authorList>
            <person name="Kawai M."/>
            <person name="Futagami T."/>
            <person name="Toyoda A."/>
            <person name="Takaki Y."/>
            <person name="Nishi S."/>
            <person name="Hori S."/>
            <person name="Arai W."/>
            <person name="Tsubouchi T."/>
            <person name="Morono Y."/>
            <person name="Uchiyama I."/>
            <person name="Ito T."/>
            <person name="Fujiyama A."/>
            <person name="Inagaki F."/>
            <person name="Takami H."/>
        </authorList>
    </citation>
    <scope>NUCLEOTIDE SEQUENCE</scope>
    <source>
        <strain evidence="2">Expedition CK06-06</strain>
    </source>
</reference>
<dbReference type="PRINTS" id="PR00081">
    <property type="entry name" value="GDHRDH"/>
</dbReference>
<evidence type="ECO:0000313" key="2">
    <source>
        <dbReference type="EMBL" id="GAJ06229.1"/>
    </source>
</evidence>
<dbReference type="GO" id="GO:0016616">
    <property type="term" value="F:oxidoreductase activity, acting on the CH-OH group of donors, NAD or NADP as acceptor"/>
    <property type="evidence" value="ECO:0007669"/>
    <property type="project" value="TreeGrafter"/>
</dbReference>
<dbReference type="PANTHER" id="PTHR42760:SF40">
    <property type="entry name" value="3-OXOACYL-[ACYL-CARRIER-PROTEIN] REDUCTASE, CHLOROPLASTIC"/>
    <property type="match status" value="1"/>
</dbReference>
<sequence length="138" mass="15011">EWDNVIQVNLTGVFNVTREVIKYMKNDGSVVSISSIIGMVGAFGQTNYAASKAGVMAFSKSLAKEVAKRNIRVNAIAAGFVNTDMTANIPERYRTIILNKIPLGRFAEPKEIAEFVVWLAVNGTYCTGQTYVIDGGLT</sequence>
<accession>X1TLS6</accession>
<dbReference type="PRINTS" id="PR00080">
    <property type="entry name" value="SDRFAMILY"/>
</dbReference>